<sequence length="188" mass="21973">MDNKEKKCYCLHQSSNSCIYPKKKYKKETETDKNQSQTYSNIGCPNGSVKKTKINGKKFPKFERESLFPQLTEQERKFLSFGKKHQPALTCPHHQNCPGYKHSHNTDYCATYSKETCKLFWEAFHSGHGAGERWMNGRSPNLWEAKIKAELEMAAKNPKTERDVWYLGFFHGAFLCLKRLKRRPPKDC</sequence>
<name>A0A1L6BSB6_9ASTR</name>
<dbReference type="RefSeq" id="YP_009339506.1">
    <property type="nucleotide sequence ID" value="NC_033365.1"/>
</dbReference>
<dbReference type="GeneID" id="30859750"/>
<dbReference type="AlphaFoldDB" id="A0A1L6BSB6"/>
<reference evidence="1" key="2">
    <citation type="journal article" date="2017" name="Am. J. Bot.">
        <title>The East Asian origin of the giant lobelias.</title>
        <authorList>
            <person name="Knox E.B."/>
            <person name="Li C."/>
        </authorList>
    </citation>
    <scope>NUCLEOTIDE SEQUENCE</scope>
</reference>
<dbReference type="EMBL" id="KY354215">
    <property type="protein sequence ID" value="APQ38899.1"/>
    <property type="molecule type" value="Genomic_DNA"/>
</dbReference>
<organism evidence="1">
    <name type="scientific">Lithotoma petraea</name>
    <dbReference type="NCBI Taxonomy" id="1929855"/>
    <lineage>
        <taxon>Eukaryota</taxon>
        <taxon>Viridiplantae</taxon>
        <taxon>Streptophyta</taxon>
        <taxon>Embryophyta</taxon>
        <taxon>Tracheophyta</taxon>
        <taxon>Spermatophyta</taxon>
        <taxon>Magnoliopsida</taxon>
        <taxon>eudicotyledons</taxon>
        <taxon>Gunneridae</taxon>
        <taxon>Pentapetalae</taxon>
        <taxon>asterids</taxon>
        <taxon>campanulids</taxon>
        <taxon>Asterales</taxon>
        <taxon>Campanulaceae</taxon>
        <taxon>Lithotoma</taxon>
    </lineage>
</organism>
<accession>A0A1L6BSB6</accession>
<proteinExistence type="predicted"/>
<keyword evidence="1" id="KW-0934">Plastid</keyword>
<protein>
    <submittedName>
        <fullName evidence="1">Uncharacterized protein</fullName>
    </submittedName>
</protein>
<geneLocation type="plastid" evidence="1"/>
<gene>
    <name evidence="1" type="primary">ORF188</name>
    <name evidence="1" type="ORF">Li_pet1Pt0116</name>
</gene>
<evidence type="ECO:0000313" key="1">
    <source>
        <dbReference type="EMBL" id="APQ38899.1"/>
    </source>
</evidence>
<reference evidence="1" key="1">
    <citation type="journal article" date="2014" name="Proc. Natl. Acad. Sci. U.S.A.">
        <title>The dynamic history of plastid genomes in the Campanulaceae sensu lato is unique among angiosperms.</title>
        <authorList>
            <person name="Knox E.B."/>
        </authorList>
    </citation>
    <scope>NUCLEOTIDE SEQUENCE</scope>
</reference>